<comment type="caution">
    <text evidence="8">The sequence shown here is derived from an EMBL/GenBank/DDBJ whole genome shotgun (WGS) entry which is preliminary data.</text>
</comment>
<feature type="transmembrane region" description="Helical" evidence="6">
    <location>
        <begin position="312"/>
        <end position="331"/>
    </location>
</feature>
<evidence type="ECO:0000256" key="2">
    <source>
        <dbReference type="ARBA" id="ARBA00022475"/>
    </source>
</evidence>
<dbReference type="InterPro" id="IPR013525">
    <property type="entry name" value="ABC2_TM"/>
</dbReference>
<gene>
    <name evidence="8" type="ORF">CP373A1_00145</name>
</gene>
<feature type="transmembrane region" description="Helical" evidence="6">
    <location>
        <begin position="187"/>
        <end position="209"/>
    </location>
</feature>
<feature type="domain" description="ABC-2 type transporter transmembrane" evidence="7">
    <location>
        <begin position="19"/>
        <end position="380"/>
    </location>
</feature>
<reference evidence="8 9" key="1">
    <citation type="submission" date="2016-06" db="EMBL/GenBank/DDBJ databases">
        <authorList>
            <person name="Kjaerup R.B."/>
            <person name="Dalgaard T.S."/>
            <person name="Juul-Madsen H.R."/>
        </authorList>
    </citation>
    <scope>NUCLEOTIDE SEQUENCE [LARGE SCALE GENOMIC DNA]</scope>
    <source>
        <strain evidence="8 9">373-A1</strain>
    </source>
</reference>
<evidence type="ECO:0000256" key="4">
    <source>
        <dbReference type="ARBA" id="ARBA00022989"/>
    </source>
</evidence>
<keyword evidence="5 6" id="KW-0472">Membrane</keyword>
<dbReference type="PANTHER" id="PTHR30294">
    <property type="entry name" value="MEMBRANE COMPONENT OF ABC TRANSPORTER YHHJ-RELATED"/>
    <property type="match status" value="1"/>
</dbReference>
<dbReference type="Pfam" id="PF12698">
    <property type="entry name" value="ABC2_membrane_3"/>
    <property type="match status" value="1"/>
</dbReference>
<protein>
    <submittedName>
        <fullName evidence="8">ABC transporter permease</fullName>
    </submittedName>
</protein>
<dbReference type="EMBL" id="MAPZ01000007">
    <property type="protein sequence ID" value="OBY12475.1"/>
    <property type="molecule type" value="Genomic_DNA"/>
</dbReference>
<dbReference type="GO" id="GO:0005886">
    <property type="term" value="C:plasma membrane"/>
    <property type="evidence" value="ECO:0007669"/>
    <property type="project" value="UniProtKB-SubCell"/>
</dbReference>
<dbReference type="Proteomes" id="UP000092714">
    <property type="component" value="Unassembled WGS sequence"/>
</dbReference>
<proteinExistence type="predicted"/>
<feature type="transmembrane region" description="Helical" evidence="6">
    <location>
        <begin position="21"/>
        <end position="40"/>
    </location>
</feature>
<organism evidence="8 9">
    <name type="scientific">Clostridium paraputrificum</name>
    <dbReference type="NCBI Taxonomy" id="29363"/>
    <lineage>
        <taxon>Bacteria</taxon>
        <taxon>Bacillati</taxon>
        <taxon>Bacillota</taxon>
        <taxon>Clostridia</taxon>
        <taxon>Eubacteriales</taxon>
        <taxon>Clostridiaceae</taxon>
        <taxon>Clostridium</taxon>
    </lineage>
</organism>
<keyword evidence="9" id="KW-1185">Reference proteome</keyword>
<feature type="transmembrane region" description="Helical" evidence="6">
    <location>
        <begin position="230"/>
        <end position="255"/>
    </location>
</feature>
<dbReference type="GO" id="GO:0140359">
    <property type="term" value="F:ABC-type transporter activity"/>
    <property type="evidence" value="ECO:0007669"/>
    <property type="project" value="InterPro"/>
</dbReference>
<dbReference type="OrthoDB" id="5486437at2"/>
<keyword evidence="4 6" id="KW-1133">Transmembrane helix</keyword>
<feature type="transmembrane region" description="Helical" evidence="6">
    <location>
        <begin position="365"/>
        <end position="387"/>
    </location>
</feature>
<keyword evidence="3 6" id="KW-0812">Transmembrane</keyword>
<evidence type="ECO:0000256" key="1">
    <source>
        <dbReference type="ARBA" id="ARBA00004651"/>
    </source>
</evidence>
<name>A0A1B8RUG5_9CLOT</name>
<accession>A0A1B8RUG5</accession>
<keyword evidence="2" id="KW-1003">Cell membrane</keyword>
<dbReference type="InterPro" id="IPR051449">
    <property type="entry name" value="ABC-2_transporter_component"/>
</dbReference>
<dbReference type="Gene3D" id="3.40.1710.10">
    <property type="entry name" value="abc type-2 transporter like domain"/>
    <property type="match status" value="1"/>
</dbReference>
<feature type="transmembrane region" description="Helical" evidence="6">
    <location>
        <begin position="279"/>
        <end position="300"/>
    </location>
</feature>
<dbReference type="eggNOG" id="COG1668">
    <property type="taxonomic scope" value="Bacteria"/>
</dbReference>
<dbReference type="PANTHER" id="PTHR30294:SF29">
    <property type="entry name" value="MULTIDRUG ABC TRANSPORTER PERMEASE YBHS-RELATED"/>
    <property type="match status" value="1"/>
</dbReference>
<evidence type="ECO:0000256" key="5">
    <source>
        <dbReference type="ARBA" id="ARBA00023136"/>
    </source>
</evidence>
<evidence type="ECO:0000313" key="8">
    <source>
        <dbReference type="EMBL" id="OBY12475.1"/>
    </source>
</evidence>
<evidence type="ECO:0000256" key="3">
    <source>
        <dbReference type="ARBA" id="ARBA00022692"/>
    </source>
</evidence>
<evidence type="ECO:0000313" key="9">
    <source>
        <dbReference type="Proteomes" id="UP000092714"/>
    </source>
</evidence>
<sequence length="396" mass="43348">MSNFLTVLKKELTDIIRDRKTLAFTIILPILIYPLMFKVMSTAMTSSTTEAQKESRIVLQGDKDSSIAALLKSQEGIIIEEVENPSEALKSGDIQLIINIPNNFDANIASGKVTNVEMLMDDESNKSTAAAGIVSSIYEAYSKQIVTSRLQEQGIEEEILTPFNLEIKSGVSKDGNMNQLGNYMTGMLPSMVVLLLLSLTLGLASELGAGEKEKNTFEPLLSTSGNRSSILWGKIGSLCIMGVITLCFSMISLWISFKQYISELSGGGEIALSLSGKSIALTIVFSLLLIVIICALQICISLFARSTKEANTYLSGLMMPMMILSFIPMFLDAKSINEVFFHIPIINSVCVIKEAMVGIFNTQHILFVLGWQIVYVIAAVVGAKIMFSREEVVFRS</sequence>
<dbReference type="AlphaFoldDB" id="A0A1B8RUG5"/>
<comment type="subcellular location">
    <subcellularLocation>
        <location evidence="1">Cell membrane</location>
        <topology evidence="1">Multi-pass membrane protein</topology>
    </subcellularLocation>
</comment>
<evidence type="ECO:0000256" key="6">
    <source>
        <dbReference type="SAM" id="Phobius"/>
    </source>
</evidence>
<evidence type="ECO:0000259" key="7">
    <source>
        <dbReference type="Pfam" id="PF12698"/>
    </source>
</evidence>
<dbReference type="RefSeq" id="WP_065254179.1">
    <property type="nucleotide sequence ID" value="NZ_CABHIH010000001.1"/>
</dbReference>